<comment type="caution">
    <text evidence="2">The sequence shown here is derived from an EMBL/GenBank/DDBJ whole genome shotgun (WGS) entry which is preliminary data.</text>
</comment>
<dbReference type="RefSeq" id="XP_043170072.1">
    <property type="nucleotide sequence ID" value="XM_043314137.1"/>
</dbReference>
<keyword evidence="1" id="KW-0472">Membrane</keyword>
<dbReference type="EMBL" id="CAJRGZ010000019">
    <property type="protein sequence ID" value="CAG5163653.1"/>
    <property type="molecule type" value="Genomic_DNA"/>
</dbReference>
<feature type="transmembrane region" description="Helical" evidence="1">
    <location>
        <begin position="329"/>
        <end position="350"/>
    </location>
</feature>
<dbReference type="InterPro" id="IPR053018">
    <property type="entry name" value="Elsinochrome_Biosynth-Asso"/>
</dbReference>
<organism evidence="2 3">
    <name type="scientific">Alternaria atra</name>
    <dbReference type="NCBI Taxonomy" id="119953"/>
    <lineage>
        <taxon>Eukaryota</taxon>
        <taxon>Fungi</taxon>
        <taxon>Dikarya</taxon>
        <taxon>Ascomycota</taxon>
        <taxon>Pezizomycotina</taxon>
        <taxon>Dothideomycetes</taxon>
        <taxon>Pleosporomycetidae</taxon>
        <taxon>Pleosporales</taxon>
        <taxon>Pleosporineae</taxon>
        <taxon>Pleosporaceae</taxon>
        <taxon>Alternaria</taxon>
        <taxon>Alternaria sect. Ulocladioides</taxon>
    </lineage>
</organism>
<evidence type="ECO:0000313" key="2">
    <source>
        <dbReference type="EMBL" id="CAG5163653.1"/>
    </source>
</evidence>
<dbReference type="PANTHER" id="PTHR37577:SF1">
    <property type="entry name" value="INTEGRAL MEMBRANE PROTEIN"/>
    <property type="match status" value="1"/>
</dbReference>
<feature type="transmembrane region" description="Helical" evidence="1">
    <location>
        <begin position="126"/>
        <end position="149"/>
    </location>
</feature>
<keyword evidence="1" id="KW-1133">Transmembrane helix</keyword>
<dbReference type="OrthoDB" id="5427664at2759"/>
<protein>
    <submittedName>
        <fullName evidence="2">Uncharacterized protein</fullName>
    </submittedName>
</protein>
<feature type="transmembrane region" description="Helical" evidence="1">
    <location>
        <begin position="276"/>
        <end position="303"/>
    </location>
</feature>
<dbReference type="PANTHER" id="PTHR37577">
    <property type="entry name" value="INTEGRAL MEMBRANE PROTEIN"/>
    <property type="match status" value="1"/>
</dbReference>
<feature type="transmembrane region" description="Helical" evidence="1">
    <location>
        <begin position="89"/>
        <end position="114"/>
    </location>
</feature>
<proteinExistence type="predicted"/>
<accession>A0A8J2IBX9</accession>
<gene>
    <name evidence="2" type="ORF">ALTATR162_LOCUS6515</name>
</gene>
<dbReference type="Proteomes" id="UP000676310">
    <property type="component" value="Unassembled WGS sequence"/>
</dbReference>
<keyword evidence="1" id="KW-0812">Transmembrane</keyword>
<evidence type="ECO:0000313" key="3">
    <source>
        <dbReference type="Proteomes" id="UP000676310"/>
    </source>
</evidence>
<reference evidence="2" key="1">
    <citation type="submission" date="2021-05" db="EMBL/GenBank/DDBJ databases">
        <authorList>
            <person name="Stam R."/>
        </authorList>
    </citation>
    <scope>NUCLEOTIDE SEQUENCE</scope>
    <source>
        <strain evidence="2">CS162</strain>
    </source>
</reference>
<name>A0A8J2IBX9_9PLEO</name>
<feature type="transmembrane region" description="Helical" evidence="1">
    <location>
        <begin position="26"/>
        <end position="52"/>
    </location>
</feature>
<feature type="transmembrane region" description="Helical" evidence="1">
    <location>
        <begin position="207"/>
        <end position="228"/>
    </location>
</feature>
<feature type="transmembrane region" description="Helical" evidence="1">
    <location>
        <begin position="161"/>
        <end position="183"/>
    </location>
</feature>
<keyword evidence="3" id="KW-1185">Reference proteome</keyword>
<evidence type="ECO:0000256" key="1">
    <source>
        <dbReference type="SAM" id="Phobius"/>
    </source>
</evidence>
<dbReference type="GeneID" id="67018413"/>
<sequence length="365" mass="40535">MAPPWVTFDSIVAWNGNCANGAEPDIAGVGVVLSFVIASFMTTFASILAMLLDQAFDNKGHFTPRAPLIYIRERFLENGWKKHYAWRPFLDPLIIGFGDQQLITGYAVLLSGWIKVAQGSFRVQGAHFVLILYICALSSSSHLAALITLRKYFRKYKLIAKIRLTLVICFAVFLLTSMIAAIAKPPSLVEDNDGTPVVRSRVQRLSFLVPLFLILIGFSTAMVCILYGPEGRGLDTPSSCSETSIQALVRRLTDSTQKQKAFSLQIICSARLGLRLICFLFLNPAIAFIVQILLAILSATLVLTQKFAAPEDPKHFCGLQDDEENVWGFGQTLSVVMLLLPAITALQTYLEARQDIKKDFTRRHD</sequence>
<dbReference type="AlphaFoldDB" id="A0A8J2IBX9"/>